<feature type="transmembrane region" description="Helical" evidence="1">
    <location>
        <begin position="45"/>
        <end position="66"/>
    </location>
</feature>
<organism evidence="2 3">
    <name type="scientific">Halovibrio salipaludis</name>
    <dbReference type="NCBI Taxonomy" id="2032626"/>
    <lineage>
        <taxon>Bacteria</taxon>
        <taxon>Pseudomonadati</taxon>
        <taxon>Pseudomonadota</taxon>
        <taxon>Gammaproteobacteria</taxon>
        <taxon>Oceanospirillales</taxon>
        <taxon>Halomonadaceae</taxon>
        <taxon>Halovibrio</taxon>
    </lineage>
</organism>
<evidence type="ECO:0000313" key="2">
    <source>
        <dbReference type="EMBL" id="PAU80337.1"/>
    </source>
</evidence>
<dbReference type="OrthoDB" id="5298481at2"/>
<reference evidence="2 3" key="1">
    <citation type="submission" date="2017-08" db="EMBL/GenBank/DDBJ databases">
        <title>Halovibrio sewagensis sp. nov., isolated from wastewater of high salinity.</title>
        <authorList>
            <person name="Dong X."/>
            <person name="Zhang G."/>
        </authorList>
    </citation>
    <scope>NUCLEOTIDE SEQUENCE [LARGE SCALE GENOMIC DNA]</scope>
    <source>
        <strain evidence="2 3">YL5-2</strain>
    </source>
</reference>
<dbReference type="InterPro" id="IPR021682">
    <property type="entry name" value="DUF2933"/>
</dbReference>
<keyword evidence="3" id="KW-1185">Reference proteome</keyword>
<evidence type="ECO:0008006" key="4">
    <source>
        <dbReference type="Google" id="ProtNLM"/>
    </source>
</evidence>
<protein>
    <recommendedName>
        <fullName evidence="4">DUF2933 domain-containing protein</fullName>
    </recommendedName>
</protein>
<dbReference type="RefSeq" id="WP_095617180.1">
    <property type="nucleotide sequence ID" value="NZ_NSKD01000003.1"/>
</dbReference>
<dbReference type="EMBL" id="NSKD01000003">
    <property type="protein sequence ID" value="PAU80337.1"/>
    <property type="molecule type" value="Genomic_DNA"/>
</dbReference>
<comment type="caution">
    <text evidence="2">The sequence shown here is derived from an EMBL/GenBank/DDBJ whole genome shotgun (WGS) entry which is preliminary data.</text>
</comment>
<keyword evidence="1" id="KW-1133">Transmembrane helix</keyword>
<keyword evidence="1" id="KW-0472">Membrane</keyword>
<sequence length="83" mass="9521">MNHHHHEGSPHGQDQVKPSAARFWPVLAVFLGIALFLLWEEHQAHIIGALPWVLILVLCPLMHLFMHGGHGRHGRHNDSDREY</sequence>
<evidence type="ECO:0000313" key="3">
    <source>
        <dbReference type="Proteomes" id="UP000218896"/>
    </source>
</evidence>
<dbReference type="Pfam" id="PF11666">
    <property type="entry name" value="DUF2933"/>
    <property type="match status" value="1"/>
</dbReference>
<keyword evidence="1" id="KW-0812">Transmembrane</keyword>
<proteinExistence type="predicted"/>
<name>A0A2A2F6N8_9GAMM</name>
<gene>
    <name evidence="2" type="ORF">CK501_07750</name>
</gene>
<dbReference type="AlphaFoldDB" id="A0A2A2F6N8"/>
<evidence type="ECO:0000256" key="1">
    <source>
        <dbReference type="SAM" id="Phobius"/>
    </source>
</evidence>
<dbReference type="Proteomes" id="UP000218896">
    <property type="component" value="Unassembled WGS sequence"/>
</dbReference>
<feature type="transmembrane region" description="Helical" evidence="1">
    <location>
        <begin position="21"/>
        <end position="39"/>
    </location>
</feature>
<accession>A0A2A2F6N8</accession>